<evidence type="ECO:0000313" key="4">
    <source>
        <dbReference type="Proteomes" id="UP000244893"/>
    </source>
</evidence>
<keyword evidence="2" id="KW-0812">Transmembrane</keyword>
<evidence type="ECO:0000313" key="3">
    <source>
        <dbReference type="EMBL" id="PVZ93193.1"/>
    </source>
</evidence>
<dbReference type="AlphaFoldDB" id="A0A2V1HKQ1"/>
<keyword evidence="2" id="KW-1133">Transmembrane helix</keyword>
<accession>A0A2V1HKQ1</accession>
<evidence type="ECO:0000256" key="2">
    <source>
        <dbReference type="SAM" id="Phobius"/>
    </source>
</evidence>
<dbReference type="OrthoDB" id="4807612at2"/>
<reference evidence="3 4" key="1">
    <citation type="submission" date="2018-05" db="EMBL/GenBank/DDBJ databases">
        <title>Amnibacterium sp. M8JJ-5, whole genome shotgun sequence.</title>
        <authorList>
            <person name="Tuo L."/>
        </authorList>
    </citation>
    <scope>NUCLEOTIDE SEQUENCE [LARGE SCALE GENOMIC DNA]</scope>
    <source>
        <strain evidence="3 4">M8JJ-5</strain>
    </source>
</reference>
<feature type="region of interest" description="Disordered" evidence="1">
    <location>
        <begin position="55"/>
        <end position="84"/>
    </location>
</feature>
<dbReference type="Proteomes" id="UP000244893">
    <property type="component" value="Unassembled WGS sequence"/>
</dbReference>
<keyword evidence="4" id="KW-1185">Reference proteome</keyword>
<dbReference type="EMBL" id="QEOP01000006">
    <property type="protein sequence ID" value="PVZ93193.1"/>
    <property type="molecule type" value="Genomic_DNA"/>
</dbReference>
<sequence>MDMNNYWFNAIYSLVPTLLVGLIFWFIVRAIIKSDSRERAAYAKYAKQEREAIKRASELEGDSPVPQVGGDDRQPSKTDHADPQ</sequence>
<feature type="compositionally biased region" description="Basic and acidic residues" evidence="1">
    <location>
        <begin position="70"/>
        <end position="84"/>
    </location>
</feature>
<dbReference type="RefSeq" id="WP_116757959.1">
    <property type="nucleotide sequence ID" value="NZ_JBHUEX010000003.1"/>
</dbReference>
<keyword evidence="2" id="KW-0472">Membrane</keyword>
<evidence type="ECO:0000256" key="1">
    <source>
        <dbReference type="SAM" id="MobiDB-lite"/>
    </source>
</evidence>
<organism evidence="3 4">
    <name type="scientific">Amnibacterium flavum</name>
    <dbReference type="NCBI Taxonomy" id="2173173"/>
    <lineage>
        <taxon>Bacteria</taxon>
        <taxon>Bacillati</taxon>
        <taxon>Actinomycetota</taxon>
        <taxon>Actinomycetes</taxon>
        <taxon>Micrococcales</taxon>
        <taxon>Microbacteriaceae</taxon>
        <taxon>Amnibacterium</taxon>
    </lineage>
</organism>
<feature type="transmembrane region" description="Helical" evidence="2">
    <location>
        <begin position="6"/>
        <end position="28"/>
    </location>
</feature>
<gene>
    <name evidence="3" type="ORF">DDQ50_16860</name>
</gene>
<protein>
    <submittedName>
        <fullName evidence="3">Uncharacterized protein</fullName>
    </submittedName>
</protein>
<name>A0A2V1HKQ1_9MICO</name>
<proteinExistence type="predicted"/>
<comment type="caution">
    <text evidence="3">The sequence shown here is derived from an EMBL/GenBank/DDBJ whole genome shotgun (WGS) entry which is preliminary data.</text>
</comment>